<dbReference type="RefSeq" id="WP_336919424.1">
    <property type="nucleotide sequence ID" value="NZ_JBANRN010000010.1"/>
</dbReference>
<evidence type="ECO:0008006" key="4">
    <source>
        <dbReference type="Google" id="ProtNLM"/>
    </source>
</evidence>
<dbReference type="EMBL" id="JBHRSU010000031">
    <property type="protein sequence ID" value="MFC3101214.1"/>
    <property type="molecule type" value="Genomic_DNA"/>
</dbReference>
<gene>
    <name evidence="2" type="ORF">ACFODK_09955</name>
</gene>
<evidence type="ECO:0000313" key="3">
    <source>
        <dbReference type="Proteomes" id="UP001595378"/>
    </source>
</evidence>
<evidence type="ECO:0000313" key="2">
    <source>
        <dbReference type="EMBL" id="MFC3101214.1"/>
    </source>
</evidence>
<reference evidence="3" key="1">
    <citation type="journal article" date="2019" name="Int. J. Syst. Evol. Microbiol.">
        <title>The Global Catalogue of Microorganisms (GCM) 10K type strain sequencing project: providing services to taxonomists for standard genome sequencing and annotation.</title>
        <authorList>
            <consortium name="The Broad Institute Genomics Platform"/>
            <consortium name="The Broad Institute Genome Sequencing Center for Infectious Disease"/>
            <person name="Wu L."/>
            <person name="Ma J."/>
        </authorList>
    </citation>
    <scope>NUCLEOTIDE SEQUENCE [LARGE SCALE GENOMIC DNA]</scope>
    <source>
        <strain evidence="3">KCTC 52606</strain>
    </source>
</reference>
<feature type="region of interest" description="Disordered" evidence="1">
    <location>
        <begin position="54"/>
        <end position="80"/>
    </location>
</feature>
<proteinExistence type="predicted"/>
<evidence type="ECO:0000256" key="1">
    <source>
        <dbReference type="SAM" id="MobiDB-lite"/>
    </source>
</evidence>
<protein>
    <recommendedName>
        <fullName evidence="4">DUF2946 domain-containing protein</fullName>
    </recommendedName>
</protein>
<name>A0ABV7EES4_9SPHN</name>
<organism evidence="2 3">
    <name type="scientific">Alteraurantiacibacter lauratis</name>
    <dbReference type="NCBI Taxonomy" id="2054627"/>
    <lineage>
        <taxon>Bacteria</taxon>
        <taxon>Pseudomonadati</taxon>
        <taxon>Pseudomonadota</taxon>
        <taxon>Alphaproteobacteria</taxon>
        <taxon>Sphingomonadales</taxon>
        <taxon>Erythrobacteraceae</taxon>
        <taxon>Alteraurantiacibacter</taxon>
    </lineage>
</organism>
<accession>A0ABV7EES4</accession>
<comment type="caution">
    <text evidence="2">The sequence shown here is derived from an EMBL/GenBank/DDBJ whole genome shotgun (WGS) entry which is preliminary data.</text>
</comment>
<keyword evidence="3" id="KW-1185">Reference proteome</keyword>
<dbReference type="Proteomes" id="UP001595378">
    <property type="component" value="Unassembled WGS sequence"/>
</dbReference>
<sequence length="125" mass="13068">MLFQAVPPAAMNGRHSATAFRPLAALFLLLAVLLGGTIEAAACEPEAVAFEQIDISSHDGDDQNPGGKTEQHGLCSHGHCHHSPQLIDSPNNAAPVLAATSPHFGLIKLGLRQASPNLVKEPPRA</sequence>